<reference evidence="1 2" key="1">
    <citation type="submission" date="2016-10" db="EMBL/GenBank/DDBJ databases">
        <title>Arsenicibacter rosenii gen. nov., sp. nov., an efficient arsenic-methylating bacterium isolated from an arsenic-contaminated paddy soil.</title>
        <authorList>
            <person name="Huang K."/>
        </authorList>
    </citation>
    <scope>NUCLEOTIDE SEQUENCE [LARGE SCALE GENOMIC DNA]</scope>
    <source>
        <strain evidence="1 2">SM-1</strain>
    </source>
</reference>
<proteinExistence type="predicted"/>
<accession>A0A1S2VHT1</accession>
<gene>
    <name evidence="1" type="ORF">BLX24_14880</name>
</gene>
<dbReference type="OrthoDB" id="905286at2"/>
<organism evidence="1 2">
    <name type="scientific">Arsenicibacter rosenii</name>
    <dbReference type="NCBI Taxonomy" id="1750698"/>
    <lineage>
        <taxon>Bacteria</taxon>
        <taxon>Pseudomonadati</taxon>
        <taxon>Bacteroidota</taxon>
        <taxon>Cytophagia</taxon>
        <taxon>Cytophagales</taxon>
        <taxon>Spirosomataceae</taxon>
        <taxon>Arsenicibacter</taxon>
    </lineage>
</organism>
<sequence length="676" mass="74386">MSIFNFPRINIKGLMAVNVGTANNDDYSNDVFPPGSQYAGQPVRLADSVNVQPLMYGMTDDEWITWVQTKGTFSDPPAKTTALQMARSEGSTATADAPTYLIPAEWNFYGDMGLTMMGVAVQGVTDPDKIIPDYLLSELQTATLSFNNRPDQTGRSTGMLIDINPEDPSNSQIFADFLSLQSGNSFLFSGKPSKAITRWINFQRNVNLTGPNGAAASFQCVIPLSELQGQPILDGMPNRSPSGQPLAGVVCRMVMFRSMQGINTFNYPGDTWFDQIEALYAKKGLNPTYVQLQGTIAPWFEGEMKSAPTGRYLIPGTNTIPVPAGCRANGPAVALAPAIATIDPVNYVVSIDLSASLPEKYAGSYDPMETSTNPKYDFGTLCLDIVYQGNTTTIASIPYTDMDNDKTGWLFDFPFDAGLLTAIQDGTLAISSPTYGTLLYESIYYVVSDQSGVYAEQDTTVATTSQFRDYGADTTEISFTVFRKGAIDTNTPLALWYYDTTPNQQPGNRQPLMLPYTSGQPISLPVDSPGNRLITAVPATYSLPPLSYGQFSLLTFPIINIRILPNNVDYSQYYVNPEDPQPVGNELLTFDVIYNEVLRNYYLLYPAMSMRIPLNDPTYWNDAEMAGRLMQRISLDYWALSEAMPRTRDLSASRRTLLTAWCLKFFGNTNAPSPVV</sequence>
<dbReference type="Proteomes" id="UP000181790">
    <property type="component" value="Unassembled WGS sequence"/>
</dbReference>
<evidence type="ECO:0000313" key="1">
    <source>
        <dbReference type="EMBL" id="OIN58283.1"/>
    </source>
</evidence>
<protein>
    <submittedName>
        <fullName evidence="1">Uncharacterized protein</fullName>
    </submittedName>
</protein>
<evidence type="ECO:0000313" key="2">
    <source>
        <dbReference type="Proteomes" id="UP000181790"/>
    </source>
</evidence>
<dbReference type="RefSeq" id="WP_071503955.1">
    <property type="nucleotide sequence ID" value="NZ_MORL01000007.1"/>
</dbReference>
<comment type="caution">
    <text evidence="1">The sequence shown here is derived from an EMBL/GenBank/DDBJ whole genome shotgun (WGS) entry which is preliminary data.</text>
</comment>
<dbReference type="AlphaFoldDB" id="A0A1S2VHT1"/>
<name>A0A1S2VHT1_9BACT</name>
<dbReference type="EMBL" id="MORL01000007">
    <property type="protein sequence ID" value="OIN58283.1"/>
    <property type="molecule type" value="Genomic_DNA"/>
</dbReference>
<keyword evidence="2" id="KW-1185">Reference proteome</keyword>